<evidence type="ECO:0000256" key="1">
    <source>
        <dbReference type="SAM" id="Phobius"/>
    </source>
</evidence>
<dbReference type="OrthoDB" id="9840755at2"/>
<feature type="transmembrane region" description="Helical" evidence="1">
    <location>
        <begin position="182"/>
        <end position="206"/>
    </location>
</feature>
<keyword evidence="1" id="KW-1133">Transmembrane helix</keyword>
<sequence>MQDNNEKEIICRFDFRKPEYFYTKPLYSDHLKIQFLIYKILSIICVIVVIVFILMLIFNPVSTFYSALVIPLLLLAYTVKDRIITPLLVKKGYKKIHAENEDLVTYTFYSDSVNIKSPTLNTTYDYSKAERYMEDSRRLALFFALNRNISIEKSLCTEEQLNFIRNIVPEEKQKKYRKKSSIMLTICILLYSVAIYYLCSSILRIYDINKNTYYLEYPKTTYESFERCLDDGTIKDVVIIKDMFVEYTYTGHDKDERYYTVCSKNIKKLKTKLDNNDISWRSKDAEYCIKKRN</sequence>
<evidence type="ECO:0000313" key="3">
    <source>
        <dbReference type="Proteomes" id="UP000183190"/>
    </source>
</evidence>
<name>A0A1H6IHB3_RUMFL</name>
<feature type="transmembrane region" description="Helical" evidence="1">
    <location>
        <begin position="36"/>
        <end position="58"/>
    </location>
</feature>
<keyword evidence="1" id="KW-0812">Transmembrane</keyword>
<proteinExistence type="predicted"/>
<gene>
    <name evidence="2" type="ORF">SAMN02910265_00763</name>
</gene>
<feature type="transmembrane region" description="Helical" evidence="1">
    <location>
        <begin position="64"/>
        <end position="80"/>
    </location>
</feature>
<keyword evidence="1" id="KW-0472">Membrane</keyword>
<dbReference type="Proteomes" id="UP000183190">
    <property type="component" value="Unassembled WGS sequence"/>
</dbReference>
<accession>A0A1H6IHB3</accession>
<dbReference type="AlphaFoldDB" id="A0A1H6IHB3"/>
<evidence type="ECO:0008006" key="4">
    <source>
        <dbReference type="Google" id="ProtNLM"/>
    </source>
</evidence>
<organism evidence="2 3">
    <name type="scientific">Ruminococcus flavefaciens</name>
    <dbReference type="NCBI Taxonomy" id="1265"/>
    <lineage>
        <taxon>Bacteria</taxon>
        <taxon>Bacillati</taxon>
        <taxon>Bacillota</taxon>
        <taxon>Clostridia</taxon>
        <taxon>Eubacteriales</taxon>
        <taxon>Oscillospiraceae</taxon>
        <taxon>Ruminococcus</taxon>
    </lineage>
</organism>
<dbReference type="RefSeq" id="WP_074714566.1">
    <property type="nucleotide sequence ID" value="NZ_FNWV01000002.1"/>
</dbReference>
<dbReference type="EMBL" id="FNWV01000002">
    <property type="protein sequence ID" value="SEH45877.1"/>
    <property type="molecule type" value="Genomic_DNA"/>
</dbReference>
<protein>
    <recommendedName>
        <fullName evidence="4">YcxB-like protein</fullName>
    </recommendedName>
</protein>
<evidence type="ECO:0000313" key="2">
    <source>
        <dbReference type="EMBL" id="SEH45877.1"/>
    </source>
</evidence>
<reference evidence="2 3" key="1">
    <citation type="submission" date="2016-10" db="EMBL/GenBank/DDBJ databases">
        <authorList>
            <person name="de Groot N.N."/>
        </authorList>
    </citation>
    <scope>NUCLEOTIDE SEQUENCE [LARGE SCALE GENOMIC DNA]</scope>
    <source>
        <strain evidence="2 3">YAD2003</strain>
    </source>
</reference>